<dbReference type="Gene3D" id="3.30.300.30">
    <property type="match status" value="1"/>
</dbReference>
<dbReference type="InterPro" id="IPR045851">
    <property type="entry name" value="AMP-bd_C_sf"/>
</dbReference>
<dbReference type="PANTHER" id="PTHR24096">
    <property type="entry name" value="LONG-CHAIN-FATTY-ACID--COA LIGASE"/>
    <property type="match status" value="1"/>
</dbReference>
<dbReference type="OrthoDB" id="6509636at2759"/>
<dbReference type="Gene3D" id="3.40.50.12780">
    <property type="entry name" value="N-terminal domain of ligase-like"/>
    <property type="match status" value="1"/>
</dbReference>
<dbReference type="InterPro" id="IPR000873">
    <property type="entry name" value="AMP-dep_synth/lig_dom"/>
</dbReference>
<dbReference type="EMBL" id="KV426640">
    <property type="protein sequence ID" value="KZV79313.1"/>
    <property type="molecule type" value="Genomic_DNA"/>
</dbReference>
<dbReference type="STRING" id="1314781.A0A166NLZ2"/>
<dbReference type="SUPFAM" id="SSF56801">
    <property type="entry name" value="Acetyl-CoA synthetase-like"/>
    <property type="match status" value="1"/>
</dbReference>
<dbReference type="Proteomes" id="UP000077266">
    <property type="component" value="Unassembled WGS sequence"/>
</dbReference>
<dbReference type="InterPro" id="IPR042099">
    <property type="entry name" value="ANL_N_sf"/>
</dbReference>
<feature type="domain" description="AMP-binding enzyme C-terminal" evidence="2">
    <location>
        <begin position="124"/>
        <end position="183"/>
    </location>
</feature>
<dbReference type="AlphaFoldDB" id="A0A166NLZ2"/>
<reference evidence="3 4" key="1">
    <citation type="journal article" date="2016" name="Mol. Biol. Evol.">
        <title>Comparative Genomics of Early-Diverging Mushroom-Forming Fungi Provides Insights into the Origins of Lignocellulose Decay Capabilities.</title>
        <authorList>
            <person name="Nagy L.G."/>
            <person name="Riley R."/>
            <person name="Tritt A."/>
            <person name="Adam C."/>
            <person name="Daum C."/>
            <person name="Floudas D."/>
            <person name="Sun H."/>
            <person name="Yadav J.S."/>
            <person name="Pangilinan J."/>
            <person name="Larsson K.H."/>
            <person name="Matsuura K."/>
            <person name="Barry K."/>
            <person name="Labutti K."/>
            <person name="Kuo R."/>
            <person name="Ohm R.A."/>
            <person name="Bhattacharya S.S."/>
            <person name="Shirouzu T."/>
            <person name="Yoshinaga Y."/>
            <person name="Martin F.M."/>
            <person name="Grigoriev I.V."/>
            <person name="Hibbett D.S."/>
        </authorList>
    </citation>
    <scope>NUCLEOTIDE SEQUENCE [LARGE SCALE GENOMIC DNA]</scope>
    <source>
        <strain evidence="3 4">HHB12029</strain>
    </source>
</reference>
<feature type="domain" description="AMP-dependent synthetase/ligase" evidence="1">
    <location>
        <begin position="19"/>
        <end position="64"/>
    </location>
</feature>
<keyword evidence="4" id="KW-1185">Reference proteome</keyword>
<organism evidence="3 4">
    <name type="scientific">Exidia glandulosa HHB12029</name>
    <dbReference type="NCBI Taxonomy" id="1314781"/>
    <lineage>
        <taxon>Eukaryota</taxon>
        <taxon>Fungi</taxon>
        <taxon>Dikarya</taxon>
        <taxon>Basidiomycota</taxon>
        <taxon>Agaricomycotina</taxon>
        <taxon>Agaricomycetes</taxon>
        <taxon>Auriculariales</taxon>
        <taxon>Exidiaceae</taxon>
        <taxon>Exidia</taxon>
    </lineage>
</organism>
<dbReference type="GO" id="GO:0016405">
    <property type="term" value="F:CoA-ligase activity"/>
    <property type="evidence" value="ECO:0007669"/>
    <property type="project" value="TreeGrafter"/>
</dbReference>
<protein>
    <submittedName>
        <fullName evidence="3">Acetyl-CoA synthetase-like protein</fullName>
    </submittedName>
</protein>
<gene>
    <name evidence="3" type="ORF">EXIGLDRAFT_632262</name>
</gene>
<sequence length="230" mass="24418">MRLSHTFTAGLITGASFDSAVAGSVGRLLPCVTAKIVDGDGHIVPIGSPGELLVKGPQVCLGYLDNPAATGEALDNEGFLRCVAQCGGTLNSCVFVRTGDLVIVNEHGDIFVKERLKQIINPAELEGHILGHPFVQDVGVIGRPDERAGEVPVAFITLSAAGRQAAATSVSQVEEDVKLFVKEHKVLFPFSFGAPILTRRFHSRYTSGSVTSSLLKKFRNYLLGRSSSAS</sequence>
<dbReference type="InParanoid" id="A0A166NLZ2"/>
<evidence type="ECO:0000313" key="3">
    <source>
        <dbReference type="EMBL" id="KZV79313.1"/>
    </source>
</evidence>
<proteinExistence type="predicted"/>
<evidence type="ECO:0000259" key="2">
    <source>
        <dbReference type="Pfam" id="PF13193"/>
    </source>
</evidence>
<evidence type="ECO:0000259" key="1">
    <source>
        <dbReference type="Pfam" id="PF00501"/>
    </source>
</evidence>
<dbReference type="Pfam" id="PF13193">
    <property type="entry name" value="AMP-binding_C"/>
    <property type="match status" value="1"/>
</dbReference>
<evidence type="ECO:0000313" key="4">
    <source>
        <dbReference type="Proteomes" id="UP000077266"/>
    </source>
</evidence>
<name>A0A166NLZ2_EXIGL</name>
<accession>A0A166NLZ2</accession>
<dbReference type="InterPro" id="IPR025110">
    <property type="entry name" value="AMP-bd_C"/>
</dbReference>
<dbReference type="Pfam" id="PF00501">
    <property type="entry name" value="AMP-binding"/>
    <property type="match status" value="1"/>
</dbReference>
<dbReference type="PANTHER" id="PTHR24096:SF422">
    <property type="entry name" value="BCDNA.GH02901"/>
    <property type="match status" value="1"/>
</dbReference>